<evidence type="ECO:0000256" key="1">
    <source>
        <dbReference type="SAM" id="MobiDB-lite"/>
    </source>
</evidence>
<proteinExistence type="predicted"/>
<protein>
    <submittedName>
        <fullName evidence="3">Tail protein</fullName>
    </submittedName>
</protein>
<feature type="compositionally biased region" description="Low complexity" evidence="1">
    <location>
        <begin position="588"/>
        <end position="618"/>
    </location>
</feature>
<accession>A0A8S5VEC9</accession>
<evidence type="ECO:0000313" key="3">
    <source>
        <dbReference type="EMBL" id="DAG05038.1"/>
    </source>
</evidence>
<dbReference type="Pfam" id="PF06605">
    <property type="entry name" value="Prophage_tail"/>
    <property type="match status" value="1"/>
</dbReference>
<dbReference type="PANTHER" id="PTHR24637:SF421">
    <property type="entry name" value="CUTICLE COLLAGEN DPY-2"/>
    <property type="match status" value="1"/>
</dbReference>
<feature type="domain" description="Tail spike" evidence="2">
    <location>
        <begin position="103"/>
        <end position="343"/>
    </location>
</feature>
<evidence type="ECO:0000259" key="2">
    <source>
        <dbReference type="Pfam" id="PF06605"/>
    </source>
</evidence>
<name>A0A8S5VEC9_9CAUD</name>
<dbReference type="EMBL" id="BK016249">
    <property type="protein sequence ID" value="DAG05038.1"/>
    <property type="molecule type" value="Genomic_DNA"/>
</dbReference>
<reference evidence="3" key="1">
    <citation type="journal article" date="2021" name="Proc. Natl. Acad. Sci. U.S.A.">
        <title>A Catalog of Tens of Thousands of Viruses from Human Metagenomes Reveals Hidden Associations with Chronic Diseases.</title>
        <authorList>
            <person name="Tisza M.J."/>
            <person name="Buck C.B."/>
        </authorList>
    </citation>
    <scope>NUCLEOTIDE SEQUENCE</scope>
    <source>
        <strain evidence="3">Ctuy39</strain>
    </source>
</reference>
<organism evidence="3">
    <name type="scientific">Siphoviridae sp. ctuy39</name>
    <dbReference type="NCBI Taxonomy" id="2825719"/>
    <lineage>
        <taxon>Viruses</taxon>
        <taxon>Duplodnaviria</taxon>
        <taxon>Heunggongvirae</taxon>
        <taxon>Uroviricota</taxon>
        <taxon>Caudoviricetes</taxon>
    </lineage>
</organism>
<feature type="region of interest" description="Disordered" evidence="1">
    <location>
        <begin position="588"/>
        <end position="619"/>
    </location>
</feature>
<feature type="region of interest" description="Disordered" evidence="1">
    <location>
        <begin position="438"/>
        <end position="464"/>
    </location>
</feature>
<dbReference type="InterPro" id="IPR010572">
    <property type="entry name" value="Tail_dom"/>
</dbReference>
<sequence length="930" mass="101438">MHVLCHPSTDVPESIMIDDSGDSFGQEISITNNVAVGMYDFVTNPNHPDSKYITEGNYIAFKDKYHKHRLYTIMTIEGDDEWEVHCEDIGLDLLNEDASAWDTTGNPESVEETLNRVLYDTGWSIGINEISDRKRATKYEGITDSQLARVGMIMNAFDAECDFEIEMKGAKVVKQEVNVYKSVGEDKTQQRFIDNINLISLRRSGSIEELCTCMRCYGKEDSETGAKVTIADIVYDDGRYYSPKGHIRIYDREARDKWSRFRAYDYEGQSEFDGYINGTFEYDTDSAQELFNRGLSELKERNEKKVIYEAKLYDLQADIGDTVQIADNKHNEKIYLSARVQSVKNHYCVRGEDTGVLANYKILESKPTSELEDMMEELKNQLVSVKTTVIEYQAGTSGTEIPDGTWVTKLPETQPGQYLWTRTTITYTNGSVSVGYSVSRNGEDGKPGKQGEQGIPGQDGQDGKTSYFHVKYSSVAKPSTSSQMTETPSIYIGTYVDYTQEDSTDPSKYTWSRFQGVQGPQGTQGIPGTNGTNGKTSYLHIKYSNDGGKTFTTNGGEDVGTYIGTCVDYNSADPTTVGSYKWAKIKGETGATGPQGPQGETGAQGPTGPTGPQGATGATGNGIKSITNYYLATASGSDVSASTAGWTTTVQAITASKKYLWNYEVVTYTNGSTYRSAPCIIGVYGDKGATGATGATGPSGIIVSSTAPSNPKVGQLWQTASGQPIKRWTGSSWAIHYISVDNLNVATLSAISANLGDVTAATITNKRDGENAIILNSESIAFYDWANEGQYAGKISSGHIGGTSSQPELDIVSEGPLILSAEGYSYAFANDDLRIGDTAILEAINELNRKLNFRIVTKQKAISISNSNAFDVFLSSEVPGALFVAACIQNKTPDIWCQGCTTNANGNWIGRLNKNVNGKIWVLCIAICQA</sequence>
<dbReference type="PANTHER" id="PTHR24637">
    <property type="entry name" value="COLLAGEN"/>
    <property type="match status" value="1"/>
</dbReference>
<dbReference type="Gene3D" id="1.20.5.320">
    <property type="entry name" value="6-Phosphogluconate Dehydrogenase, domain 3"/>
    <property type="match status" value="2"/>
</dbReference>